<dbReference type="PANTHER" id="PTHR12815">
    <property type="entry name" value="SORTING AND ASSEMBLY MACHINERY SAMM50 PROTEIN FAMILY MEMBER"/>
    <property type="match status" value="1"/>
</dbReference>
<dbReference type="GO" id="GO:0019867">
    <property type="term" value="C:outer membrane"/>
    <property type="evidence" value="ECO:0007669"/>
    <property type="project" value="InterPro"/>
</dbReference>
<accession>A0A2T8HR08</accession>
<keyword evidence="2" id="KW-1134">Transmembrane beta strand</keyword>
<feature type="domain" description="Bacterial surface antigen (D15)" evidence="4">
    <location>
        <begin position="330"/>
        <end position="628"/>
    </location>
</feature>
<protein>
    <recommendedName>
        <fullName evidence="4">Bacterial surface antigen (D15) domain-containing protein</fullName>
    </recommendedName>
</protein>
<evidence type="ECO:0000313" key="5">
    <source>
        <dbReference type="EMBL" id="PVH27864.1"/>
    </source>
</evidence>
<comment type="caution">
    <text evidence="5">The sequence shown here is derived from an EMBL/GenBank/DDBJ whole genome shotgun (WGS) entry which is preliminary data.</text>
</comment>
<gene>
    <name evidence="5" type="ORF">DDE20_15240</name>
</gene>
<dbReference type="Pfam" id="PF01103">
    <property type="entry name" value="Omp85"/>
    <property type="match status" value="1"/>
</dbReference>
<dbReference type="InterPro" id="IPR039910">
    <property type="entry name" value="D15-like"/>
</dbReference>
<comment type="subcellular location">
    <subcellularLocation>
        <location evidence="1">Membrane</location>
    </subcellularLocation>
</comment>
<name>A0A2T8HR08_9RHOB</name>
<keyword evidence="3" id="KW-0472">Membrane</keyword>
<dbReference type="Gene3D" id="3.10.20.310">
    <property type="entry name" value="membrane protein fhac"/>
    <property type="match status" value="1"/>
</dbReference>
<dbReference type="EMBL" id="QDKM01000008">
    <property type="protein sequence ID" value="PVH27864.1"/>
    <property type="molecule type" value="Genomic_DNA"/>
</dbReference>
<dbReference type="PANTHER" id="PTHR12815:SF42">
    <property type="entry name" value="BACTERIAL SURFACE ANTIGEN (D15) DOMAIN-CONTAINING PROTEIN"/>
    <property type="match status" value="1"/>
</dbReference>
<dbReference type="RefSeq" id="WP_116559384.1">
    <property type="nucleotide sequence ID" value="NZ_QDKM01000008.1"/>
</dbReference>
<reference evidence="5 6" key="1">
    <citation type="submission" date="2018-04" db="EMBL/GenBank/DDBJ databases">
        <title>Pararhodobacter oceanense sp. nov., isolated from marine intertidal sediment.</title>
        <authorList>
            <person name="Wang X.-L."/>
            <person name="Du Z.-J."/>
        </authorList>
    </citation>
    <scope>NUCLEOTIDE SEQUENCE [LARGE SCALE GENOMIC DNA]</scope>
    <source>
        <strain evidence="5 6">AM505</strain>
    </source>
</reference>
<keyword evidence="6" id="KW-1185">Reference proteome</keyword>
<keyword evidence="2" id="KW-0812">Transmembrane</keyword>
<organism evidence="5 6">
    <name type="scientific">Pararhodobacter oceanensis</name>
    <dbReference type="NCBI Taxonomy" id="2172121"/>
    <lineage>
        <taxon>Bacteria</taxon>
        <taxon>Pseudomonadati</taxon>
        <taxon>Pseudomonadota</taxon>
        <taxon>Alphaproteobacteria</taxon>
        <taxon>Rhodobacterales</taxon>
        <taxon>Paracoccaceae</taxon>
        <taxon>Pararhodobacter</taxon>
    </lineage>
</organism>
<dbReference type="OrthoDB" id="9769707at2"/>
<evidence type="ECO:0000256" key="3">
    <source>
        <dbReference type="ARBA" id="ARBA00023136"/>
    </source>
</evidence>
<evidence type="ECO:0000256" key="2">
    <source>
        <dbReference type="ARBA" id="ARBA00022452"/>
    </source>
</evidence>
<dbReference type="Gene3D" id="2.40.160.50">
    <property type="entry name" value="membrane protein fhac: a member of the omp85/tpsb transporter family"/>
    <property type="match status" value="1"/>
</dbReference>
<evidence type="ECO:0000313" key="6">
    <source>
        <dbReference type="Proteomes" id="UP000245911"/>
    </source>
</evidence>
<dbReference type="AlphaFoldDB" id="A0A2T8HR08"/>
<dbReference type="Proteomes" id="UP000245911">
    <property type="component" value="Unassembled WGS sequence"/>
</dbReference>
<evidence type="ECO:0000256" key="1">
    <source>
        <dbReference type="ARBA" id="ARBA00004370"/>
    </source>
</evidence>
<sequence length="628" mass="66581">MKRAKTGWWALAGATGQQWAGRSTDAARRMMLAVVAGTLVATSVASIPSPATALERMTLTAPGAPEDLIETLRLSSLLLVSRDEGHVDSGSLMATARAEYGRLIPLLYDHGYYAPTISVLIDGREASEISPLSTPAQIDRVEVIVTTGPLFTFGRVEIDPLAPDTVLPEGFASGQPARSTMVRAALAEALDAWRGLGHAQADVQVQDVVANHNTAELNVRLALAPGPRLRFGAVVPQGNERTRSNRIIAIAGLPRGETHDPEAMDEGQTRLRDTGAFSSVVLRTAERANPDGSIDIEAQVVEAPPRRLGFGVEYDSESGVQLTGFWLHRNFLGGAERLRLEASIDGIAARTGGLGVTLDARYTRPATINRDTDLELGTRVMRLDERDYMADAFEADAALVRRFGDNLLASGGVQLRYERAEYGGTSSNFGTLGLPLSLTYDSRDTPLNATEGHYLSATIMPYFGFGQTEHGARLRFDARSYADFGSEGRVVLAGRAQVGAIVGSALDATPRGFLFYSGGGGTVRGLPFQSLGVAGPPASGGRGLVTASGELRVRVNDSLTLATFADAGWVSAGPLRGASDWQAGGGVGLRYDTPIGPLRLDLATPLRRNASALGSSSYQIYLGIGQAF</sequence>
<evidence type="ECO:0000259" key="4">
    <source>
        <dbReference type="Pfam" id="PF01103"/>
    </source>
</evidence>
<dbReference type="InterPro" id="IPR000184">
    <property type="entry name" value="Bac_surfAg_D15"/>
</dbReference>
<proteinExistence type="predicted"/>